<dbReference type="PANTHER" id="PTHR33143:SF4">
    <property type="entry name" value="VQ DOMAIN-CONTAINING PROTEIN"/>
    <property type="match status" value="1"/>
</dbReference>
<evidence type="ECO:0000256" key="1">
    <source>
        <dbReference type="SAM" id="MobiDB-lite"/>
    </source>
</evidence>
<dbReference type="EMBL" id="CP093348">
    <property type="protein sequence ID" value="WOH03400.1"/>
    <property type="molecule type" value="Genomic_DNA"/>
</dbReference>
<dbReference type="InterPro" id="IPR008889">
    <property type="entry name" value="VQ"/>
</dbReference>
<accession>A0A161YAC2</accession>
<dbReference type="InterPro" id="IPR039607">
    <property type="entry name" value="VQ_8/17/18/20/21/25"/>
</dbReference>
<dbReference type="PANTHER" id="PTHR33143">
    <property type="entry name" value="F16F4.1 PROTEIN-RELATED"/>
    <property type="match status" value="1"/>
</dbReference>
<dbReference type="AlphaFoldDB" id="A0A161YAC2"/>
<organism evidence="2 3">
    <name type="scientific">Daucus carota subsp. sativus</name>
    <name type="common">Carrot</name>
    <dbReference type="NCBI Taxonomy" id="79200"/>
    <lineage>
        <taxon>Eukaryota</taxon>
        <taxon>Viridiplantae</taxon>
        <taxon>Streptophyta</taxon>
        <taxon>Embryophyta</taxon>
        <taxon>Tracheophyta</taxon>
        <taxon>Spermatophyta</taxon>
        <taxon>Magnoliopsida</taxon>
        <taxon>eudicotyledons</taxon>
        <taxon>Gunneridae</taxon>
        <taxon>Pentapetalae</taxon>
        <taxon>asterids</taxon>
        <taxon>campanulids</taxon>
        <taxon>Apiales</taxon>
        <taxon>Apiaceae</taxon>
        <taxon>Apioideae</taxon>
        <taxon>Scandiceae</taxon>
        <taxon>Daucinae</taxon>
        <taxon>Daucus</taxon>
        <taxon>Daucus sect. Daucus</taxon>
    </lineage>
</organism>
<evidence type="ECO:0000313" key="3">
    <source>
        <dbReference type="Proteomes" id="UP000077755"/>
    </source>
</evidence>
<sequence length="227" mass="25419">MSPTPNIFGNKHAKKDSHANMCSSSSLKINKDSHFIKKSPSMSSSSSSPMANGVVAATTKPQQRHPVIIYTHSPKIIQTHPRDFMALVQKLTGLSKSEKDQSATKSSKIEQNEEDHRNHHNINKNPNKGIMINDDNESTSVITDENGSNSMGDGHVNSFFVPPIFDHPNPCFNNIPLFQPNSYDLLCSNQPYYNYNHHDPLYFMPSMGSVSSYLTLEGLKEFPDHFQ</sequence>
<evidence type="ECO:0000313" key="2">
    <source>
        <dbReference type="EMBL" id="WOH03400.1"/>
    </source>
</evidence>
<protein>
    <submittedName>
        <fullName evidence="2">Uncharacterized protein</fullName>
    </submittedName>
</protein>
<name>A0A161YAC2_DAUCS</name>
<keyword evidence="3" id="KW-1185">Reference proteome</keyword>
<proteinExistence type="predicted"/>
<feature type="compositionally biased region" description="Basic and acidic residues" evidence="1">
    <location>
        <begin position="96"/>
        <end position="117"/>
    </location>
</feature>
<dbReference type="OrthoDB" id="1107767at2759"/>
<dbReference type="OMA" id="QPFANFD"/>
<dbReference type="GO" id="GO:0005634">
    <property type="term" value="C:nucleus"/>
    <property type="evidence" value="ECO:0007669"/>
    <property type="project" value="TreeGrafter"/>
</dbReference>
<gene>
    <name evidence="2" type="ORF">DCAR_0622797</name>
</gene>
<dbReference type="Gramene" id="KZM89429">
    <property type="protein sequence ID" value="KZM89429"/>
    <property type="gene ID" value="DCAR_023208"/>
</dbReference>
<feature type="region of interest" description="Disordered" evidence="1">
    <location>
        <begin position="94"/>
        <end position="132"/>
    </location>
</feature>
<feature type="region of interest" description="Disordered" evidence="1">
    <location>
        <begin position="1"/>
        <end position="22"/>
    </location>
</feature>
<dbReference type="Proteomes" id="UP000077755">
    <property type="component" value="Chromosome 6"/>
</dbReference>
<reference evidence="2" key="1">
    <citation type="journal article" date="2016" name="Nat. Genet.">
        <title>A high-quality carrot genome assembly provides new insights into carotenoid accumulation and asterid genome evolution.</title>
        <authorList>
            <person name="Iorizzo M."/>
            <person name="Ellison S."/>
            <person name="Senalik D."/>
            <person name="Zeng P."/>
            <person name="Satapoomin P."/>
            <person name="Huang J."/>
            <person name="Bowman M."/>
            <person name="Iovene M."/>
            <person name="Sanseverino W."/>
            <person name="Cavagnaro P."/>
            <person name="Yildiz M."/>
            <person name="Macko-Podgorni A."/>
            <person name="Moranska E."/>
            <person name="Grzebelus E."/>
            <person name="Grzebelus D."/>
            <person name="Ashrafi H."/>
            <person name="Zheng Z."/>
            <person name="Cheng S."/>
            <person name="Spooner D."/>
            <person name="Van Deynze A."/>
            <person name="Simon P."/>
        </authorList>
    </citation>
    <scope>NUCLEOTIDE SEQUENCE</scope>
    <source>
        <tissue evidence="2">Leaf</tissue>
    </source>
</reference>
<dbReference type="GO" id="GO:0080092">
    <property type="term" value="P:regulation of pollen tube growth"/>
    <property type="evidence" value="ECO:0007669"/>
    <property type="project" value="EnsemblPlants"/>
</dbReference>
<reference evidence="2" key="2">
    <citation type="submission" date="2022-03" db="EMBL/GenBank/DDBJ databases">
        <title>Draft title - Genomic analysis of global carrot germplasm unveils the trajectory of domestication and the origin of high carotenoid orange carrot.</title>
        <authorList>
            <person name="Iorizzo M."/>
            <person name="Ellison S."/>
            <person name="Senalik D."/>
            <person name="Macko-Podgorni A."/>
            <person name="Grzebelus D."/>
            <person name="Bostan H."/>
            <person name="Rolling W."/>
            <person name="Curaba J."/>
            <person name="Simon P."/>
        </authorList>
    </citation>
    <scope>NUCLEOTIDE SEQUENCE</scope>
    <source>
        <tissue evidence="2">Leaf</tissue>
    </source>
</reference>
<dbReference type="Pfam" id="PF05678">
    <property type="entry name" value="VQ"/>
    <property type="match status" value="1"/>
</dbReference>
<dbReference type="KEGG" id="dcr:108225628"/>